<evidence type="ECO:0000313" key="3">
    <source>
        <dbReference type="Proteomes" id="UP000008983"/>
    </source>
</evidence>
<dbReference type="CDD" id="cd00180">
    <property type="entry name" value="PKc"/>
    <property type="match status" value="1"/>
</dbReference>
<dbReference type="Gene3D" id="1.10.510.10">
    <property type="entry name" value="Transferase(Phosphotransferase) domain 1"/>
    <property type="match status" value="1"/>
</dbReference>
<dbReference type="RefSeq" id="XP_004031135.1">
    <property type="nucleotide sequence ID" value="XM_004031087.1"/>
</dbReference>
<dbReference type="InterPro" id="IPR045269">
    <property type="entry name" value="Atg1-like"/>
</dbReference>
<name>G0QXZ9_ICHMU</name>
<keyword evidence="3" id="KW-1185">Reference proteome</keyword>
<dbReference type="GeneID" id="14906023"/>
<dbReference type="GO" id="GO:0010506">
    <property type="term" value="P:regulation of autophagy"/>
    <property type="evidence" value="ECO:0007669"/>
    <property type="project" value="InterPro"/>
</dbReference>
<dbReference type="OrthoDB" id="337284at2759"/>
<dbReference type="AlphaFoldDB" id="G0QXZ9"/>
<gene>
    <name evidence="2" type="ORF">IMG5_146180</name>
</gene>
<keyword evidence="2" id="KW-0808">Transferase</keyword>
<dbReference type="Proteomes" id="UP000008983">
    <property type="component" value="Unassembled WGS sequence"/>
</dbReference>
<dbReference type="SUPFAM" id="SSF56112">
    <property type="entry name" value="Protein kinase-like (PK-like)"/>
    <property type="match status" value="1"/>
</dbReference>
<accession>G0QXZ9</accession>
<dbReference type="PANTHER" id="PTHR24348">
    <property type="entry name" value="SERINE/THREONINE-PROTEIN KINASE UNC-51-RELATED"/>
    <property type="match status" value="1"/>
</dbReference>
<dbReference type="InParanoid" id="G0QXZ9"/>
<dbReference type="PROSITE" id="PS50011">
    <property type="entry name" value="PROTEIN_KINASE_DOM"/>
    <property type="match status" value="1"/>
</dbReference>
<dbReference type="PANTHER" id="PTHR24348:SF68">
    <property type="entry name" value="SERINE_THREONINE-PROTEIN KINASE ATG1C"/>
    <property type="match status" value="1"/>
</dbReference>
<sequence>MQQISQKISIKDYQLPEQLSSTAHTQVYKCKKDENYYAIKIILTKEAKKRAIKEINVLKKLKGKLFIIQYIEHFEYNDNICFITEYFPSITLLQYLVKQKQCRLQSQEALFIFRNILDGLRTIHTNNLIHRNIKLDNILINEIEKIPQICGFGISKALNMNELTWSLFGSLSFTSVEILFDTPYNYKTDIWSLGVVLFALTCGQLPFGSEMTKQNQLKNLKKVCTPLFLFKNVKNICENLNMLILVIRMNNGNFDVQVLGNSLNQINERQCRFQIEEIFKNFLPKLNLKDIEQNKFL</sequence>
<dbReference type="STRING" id="857967.G0QXZ9"/>
<dbReference type="eggNOG" id="KOG0583">
    <property type="taxonomic scope" value="Eukaryota"/>
</dbReference>
<feature type="domain" description="Protein kinase" evidence="1">
    <location>
        <begin position="13"/>
        <end position="297"/>
    </location>
</feature>
<evidence type="ECO:0000259" key="1">
    <source>
        <dbReference type="PROSITE" id="PS50011"/>
    </source>
</evidence>
<dbReference type="GO" id="GO:0005524">
    <property type="term" value="F:ATP binding"/>
    <property type="evidence" value="ECO:0007669"/>
    <property type="project" value="InterPro"/>
</dbReference>
<dbReference type="InterPro" id="IPR000719">
    <property type="entry name" value="Prot_kinase_dom"/>
</dbReference>
<dbReference type="EC" id="2.7.11.1" evidence="2"/>
<proteinExistence type="predicted"/>
<dbReference type="EMBL" id="GL984093">
    <property type="protein sequence ID" value="EGR29899.1"/>
    <property type="molecule type" value="Genomic_DNA"/>
</dbReference>
<dbReference type="GO" id="GO:0004674">
    <property type="term" value="F:protein serine/threonine kinase activity"/>
    <property type="evidence" value="ECO:0007669"/>
    <property type="project" value="UniProtKB-EC"/>
</dbReference>
<evidence type="ECO:0000313" key="2">
    <source>
        <dbReference type="EMBL" id="EGR29899.1"/>
    </source>
</evidence>
<dbReference type="GO" id="GO:0005737">
    <property type="term" value="C:cytoplasm"/>
    <property type="evidence" value="ECO:0007669"/>
    <property type="project" value="TreeGrafter"/>
</dbReference>
<dbReference type="InterPro" id="IPR011009">
    <property type="entry name" value="Kinase-like_dom_sf"/>
</dbReference>
<organism evidence="2 3">
    <name type="scientific">Ichthyophthirius multifiliis</name>
    <name type="common">White spot disease agent</name>
    <name type="synonym">Ich</name>
    <dbReference type="NCBI Taxonomy" id="5932"/>
    <lineage>
        <taxon>Eukaryota</taxon>
        <taxon>Sar</taxon>
        <taxon>Alveolata</taxon>
        <taxon>Ciliophora</taxon>
        <taxon>Intramacronucleata</taxon>
        <taxon>Oligohymenophorea</taxon>
        <taxon>Hymenostomatida</taxon>
        <taxon>Ophryoglenina</taxon>
        <taxon>Ichthyophthirius</taxon>
    </lineage>
</organism>
<keyword evidence="2" id="KW-0418">Kinase</keyword>
<protein>
    <submittedName>
        <fullName evidence="2">Protein kinase domain protein</fullName>
        <ecNumber evidence="2">2.7.11.1</ecNumber>
    </submittedName>
</protein>
<dbReference type="Pfam" id="PF00069">
    <property type="entry name" value="Pkinase"/>
    <property type="match status" value="1"/>
</dbReference>
<reference evidence="2 3" key="1">
    <citation type="submission" date="2011-07" db="EMBL/GenBank/DDBJ databases">
        <authorList>
            <person name="Coyne R."/>
            <person name="Brami D."/>
            <person name="Johnson J."/>
            <person name="Hostetler J."/>
            <person name="Hannick L."/>
            <person name="Clark T."/>
            <person name="Cassidy-Hanley D."/>
            <person name="Inman J."/>
        </authorList>
    </citation>
    <scope>NUCLEOTIDE SEQUENCE [LARGE SCALE GENOMIC DNA]</scope>
    <source>
        <strain evidence="2 3">G5</strain>
    </source>
</reference>